<comment type="caution">
    <text evidence="6">The sequence shown here is derived from an EMBL/GenBank/DDBJ whole genome shotgun (WGS) entry which is preliminary data.</text>
</comment>
<dbReference type="Gene3D" id="1.20.1740.10">
    <property type="entry name" value="Amino acid/polyamine transporter I"/>
    <property type="match status" value="1"/>
</dbReference>
<evidence type="ECO:0000256" key="4">
    <source>
        <dbReference type="ARBA" id="ARBA00023136"/>
    </source>
</evidence>
<evidence type="ECO:0000256" key="2">
    <source>
        <dbReference type="ARBA" id="ARBA00022692"/>
    </source>
</evidence>
<keyword evidence="2 5" id="KW-0812">Transmembrane</keyword>
<feature type="transmembrane region" description="Helical" evidence="5">
    <location>
        <begin position="426"/>
        <end position="444"/>
    </location>
</feature>
<protein>
    <submittedName>
        <fullName evidence="6">Amino acid permease</fullName>
    </submittedName>
</protein>
<feature type="transmembrane region" description="Helical" evidence="5">
    <location>
        <begin position="39"/>
        <end position="60"/>
    </location>
</feature>
<dbReference type="Proteomes" id="UP000325243">
    <property type="component" value="Unassembled WGS sequence"/>
</dbReference>
<feature type="transmembrane region" description="Helical" evidence="5">
    <location>
        <begin position="394"/>
        <end position="414"/>
    </location>
</feature>
<keyword evidence="4 5" id="KW-0472">Membrane</keyword>
<dbReference type="GO" id="GO:0016020">
    <property type="term" value="C:membrane"/>
    <property type="evidence" value="ECO:0007669"/>
    <property type="project" value="UniProtKB-SubCell"/>
</dbReference>
<reference evidence="6 7" key="1">
    <citation type="submission" date="2019-08" db="EMBL/GenBank/DDBJ databases">
        <authorList>
            <person name="Hu J."/>
        </authorList>
    </citation>
    <scope>NUCLEOTIDE SEQUENCE [LARGE SCALE GENOMIC DNA]</scope>
    <source>
        <strain evidence="6 7">NEAU-184</strain>
    </source>
</reference>
<feature type="transmembrane region" description="Helical" evidence="5">
    <location>
        <begin position="317"/>
        <end position="340"/>
    </location>
</feature>
<feature type="transmembrane region" description="Helical" evidence="5">
    <location>
        <begin position="450"/>
        <end position="469"/>
    </location>
</feature>
<proteinExistence type="predicted"/>
<gene>
    <name evidence="6" type="ORF">FYC51_05495</name>
</gene>
<dbReference type="InterPro" id="IPR002293">
    <property type="entry name" value="AA/rel_permease1"/>
</dbReference>
<dbReference type="PANTHER" id="PTHR43243:SF24">
    <property type="entry name" value="CATIONIC AMINO ACID TRANSPORT INTEGRAL MEMBRANE PROTEIN ROCE-RELATED"/>
    <property type="match status" value="1"/>
</dbReference>
<feature type="transmembrane region" description="Helical" evidence="5">
    <location>
        <begin position="109"/>
        <end position="133"/>
    </location>
</feature>
<dbReference type="PANTHER" id="PTHR43243">
    <property type="entry name" value="INNER MEMBRANE TRANSPORTER YGJI-RELATED"/>
    <property type="match status" value="1"/>
</dbReference>
<evidence type="ECO:0000313" key="7">
    <source>
        <dbReference type="Proteomes" id="UP000325243"/>
    </source>
</evidence>
<accession>A0A5S4VGI0</accession>
<keyword evidence="7" id="KW-1185">Reference proteome</keyword>
<dbReference type="RefSeq" id="WP_148732625.1">
    <property type="nucleotide sequence ID" value="NZ_VSSB01000001.1"/>
</dbReference>
<keyword evidence="3 5" id="KW-1133">Transmembrane helix</keyword>
<comment type="subcellular location">
    <subcellularLocation>
        <location evidence="1">Membrane</location>
        <topology evidence="1">Multi-pass membrane protein</topology>
    </subcellularLocation>
</comment>
<feature type="transmembrane region" description="Helical" evidence="5">
    <location>
        <begin position="164"/>
        <end position="186"/>
    </location>
</feature>
<dbReference type="GO" id="GO:0015171">
    <property type="term" value="F:amino acid transmembrane transporter activity"/>
    <property type="evidence" value="ECO:0007669"/>
    <property type="project" value="TreeGrafter"/>
</dbReference>
<evidence type="ECO:0000256" key="5">
    <source>
        <dbReference type="SAM" id="Phobius"/>
    </source>
</evidence>
<feature type="transmembrane region" description="Helical" evidence="5">
    <location>
        <begin position="66"/>
        <end position="88"/>
    </location>
</feature>
<feature type="transmembrane region" description="Helical" evidence="5">
    <location>
        <begin position="369"/>
        <end position="388"/>
    </location>
</feature>
<feature type="transmembrane region" description="Helical" evidence="5">
    <location>
        <begin position="226"/>
        <end position="247"/>
    </location>
</feature>
<feature type="transmembrane region" description="Helical" evidence="5">
    <location>
        <begin position="198"/>
        <end position="220"/>
    </location>
</feature>
<name>A0A5S4VGI0_9MICO</name>
<feature type="transmembrane region" description="Helical" evidence="5">
    <location>
        <begin position="268"/>
        <end position="290"/>
    </location>
</feature>
<dbReference type="EMBL" id="VSSB01000001">
    <property type="protein sequence ID" value="TYL53155.1"/>
    <property type="molecule type" value="Genomic_DNA"/>
</dbReference>
<dbReference type="Pfam" id="PF13520">
    <property type="entry name" value="AA_permease_2"/>
    <property type="match status" value="1"/>
</dbReference>
<evidence type="ECO:0000256" key="1">
    <source>
        <dbReference type="ARBA" id="ARBA00004141"/>
    </source>
</evidence>
<sequence>MSDQRLGLGAQLLRRKPIIFQHHFHPGTELPRKLNTFQLMMFGVGATIGTGIFFVLSEAIPVAGPAVIISFLLAGLAAGLSALCYAELSSSIPVSGSTYSFSYHALGEGVAVLVGGCVLLEYGLAVSAVAVGWSGYFNELLRLLFGFQLPTELSVSFIPGDDGVATGGVVNLPAIVLVGLCMLLLIRGASESATINAIMVCIKLGVLGLFIVIGLSAFNADHFDDFFAQAAGISGAAGVIFFSFIGLDAVATAGEEVRNPQKAIPRAIIGALLIVTGVYVLVCIAGLAAMPVEWYSTPEAGEAGLAKVMELVTGTPIWATVLSAGAVISVFSVTLVTLYGQTRILFSISRDGMVSKKFLAVSPKHGTPVYNTVVVSLLVALVAGFVPSDYLWDSVSFGTLVAFSIVAISLIVLRRRHPELERPFKVPLYPVVPILTVAVCIYVLVSLRPITWIICLTWLAIVFVFYLAYGRRHATLNHYTSDEEISEPIHPELEKQ</sequence>
<evidence type="ECO:0000313" key="6">
    <source>
        <dbReference type="EMBL" id="TYL53155.1"/>
    </source>
</evidence>
<dbReference type="PIRSF" id="PIRSF006060">
    <property type="entry name" value="AA_transporter"/>
    <property type="match status" value="1"/>
</dbReference>
<organism evidence="6 7">
    <name type="scientific">Agromyces mariniharenae</name>
    <dbReference type="NCBI Taxonomy" id="2604423"/>
    <lineage>
        <taxon>Bacteria</taxon>
        <taxon>Bacillati</taxon>
        <taxon>Actinomycetota</taxon>
        <taxon>Actinomycetes</taxon>
        <taxon>Micrococcales</taxon>
        <taxon>Microbacteriaceae</taxon>
        <taxon>Agromyces</taxon>
    </lineage>
</organism>
<evidence type="ECO:0000256" key="3">
    <source>
        <dbReference type="ARBA" id="ARBA00022989"/>
    </source>
</evidence>
<dbReference type="AlphaFoldDB" id="A0A5S4VGI0"/>